<reference evidence="1 2" key="1">
    <citation type="submission" date="2022-10" db="EMBL/GenBank/DDBJ databases">
        <authorList>
            <person name="Xie J."/>
            <person name="Shen N."/>
        </authorList>
    </citation>
    <scope>NUCLEOTIDE SEQUENCE [LARGE SCALE GENOMIC DNA]</scope>
    <source>
        <strain evidence="1 2">YIM65594</strain>
    </source>
</reference>
<name>A0ABU6FDH5_9ACTN</name>
<dbReference type="InterPro" id="IPR010843">
    <property type="entry name" value="Uncharacterised_AroM"/>
</dbReference>
<gene>
    <name evidence="1" type="ORF">OKJ99_25655</name>
</gene>
<comment type="caution">
    <text evidence="1">The sequence shown here is derived from an EMBL/GenBank/DDBJ whole genome shotgun (WGS) entry which is preliminary data.</text>
</comment>
<dbReference type="Pfam" id="PF07302">
    <property type="entry name" value="AroM"/>
    <property type="match status" value="1"/>
</dbReference>
<proteinExistence type="predicted"/>
<evidence type="ECO:0000313" key="2">
    <source>
        <dbReference type="Proteomes" id="UP001354931"/>
    </source>
</evidence>
<keyword evidence="2" id="KW-1185">Reference proteome</keyword>
<organism evidence="1 2">
    <name type="scientific">Streptomyces endophyticus</name>
    <dbReference type="NCBI Taxonomy" id="714166"/>
    <lineage>
        <taxon>Bacteria</taxon>
        <taxon>Bacillati</taxon>
        <taxon>Actinomycetota</taxon>
        <taxon>Actinomycetes</taxon>
        <taxon>Kitasatosporales</taxon>
        <taxon>Streptomycetaceae</taxon>
        <taxon>Streptomyces</taxon>
    </lineage>
</organism>
<evidence type="ECO:0000313" key="1">
    <source>
        <dbReference type="EMBL" id="MEB8340891.1"/>
    </source>
</evidence>
<dbReference type="RefSeq" id="WP_326019881.1">
    <property type="nucleotide sequence ID" value="NZ_JAOZYC010000137.1"/>
</dbReference>
<dbReference type="Proteomes" id="UP001354931">
    <property type="component" value="Unassembled WGS sequence"/>
</dbReference>
<sequence length="226" mass="23536">MRNVGFLTIGQAPRPDLSAGIEAALPATTRVRHVGVLDGPDPARAAERLAAAPGRPTLITRLATGATVTLDEAAVGEALQHRVDVLEEEGVDTVVLLCTGEFPALRARRALLVEPDVLLTTYVRGVLSGVPMGVIVPLPEQVAAARDKWRGVEPAPEFATASPYATDETELLDAARGLVDRGAGALVLDCMGYADRHREALRAGGVRVPVLTSSGITGAMTGPLLA</sequence>
<accession>A0ABU6FDH5</accession>
<dbReference type="EMBL" id="JAOZYC010000137">
    <property type="protein sequence ID" value="MEB8340891.1"/>
    <property type="molecule type" value="Genomic_DNA"/>
</dbReference>
<protein>
    <submittedName>
        <fullName evidence="1">AroM family protein</fullName>
    </submittedName>
</protein>